<dbReference type="PROSITE" id="PS50850">
    <property type="entry name" value="MFS"/>
    <property type="match status" value="1"/>
</dbReference>
<dbReference type="PANTHER" id="PTHR23537">
    <property type="match status" value="1"/>
</dbReference>
<feature type="transmembrane region" description="Helical" evidence="4">
    <location>
        <begin position="342"/>
        <end position="364"/>
    </location>
</feature>
<dbReference type="RefSeq" id="WP_084194716.1">
    <property type="nucleotide sequence ID" value="NZ_FTOA01000003.1"/>
</dbReference>
<evidence type="ECO:0000256" key="1">
    <source>
        <dbReference type="ARBA" id="ARBA00022692"/>
    </source>
</evidence>
<dbReference type="STRING" id="80876.SAMN05421779_103300"/>
<gene>
    <name evidence="6" type="ORF">SAMN05421779_103300</name>
</gene>
<evidence type="ECO:0000256" key="2">
    <source>
        <dbReference type="ARBA" id="ARBA00022989"/>
    </source>
</evidence>
<protein>
    <submittedName>
        <fullName evidence="6">Predicted arabinose efflux permease, MFS family</fullName>
    </submittedName>
</protein>
<name>A0A1N7LFQ1_9PROT</name>
<feature type="transmembrane region" description="Helical" evidence="4">
    <location>
        <begin position="216"/>
        <end position="233"/>
    </location>
</feature>
<keyword evidence="7" id="KW-1185">Reference proteome</keyword>
<proteinExistence type="predicted"/>
<dbReference type="OrthoDB" id="9797953at2"/>
<evidence type="ECO:0000256" key="4">
    <source>
        <dbReference type="SAM" id="Phobius"/>
    </source>
</evidence>
<feature type="transmembrane region" description="Helical" evidence="4">
    <location>
        <begin position="150"/>
        <end position="169"/>
    </location>
</feature>
<sequence>MSSPPVAAAPAESAPVENAPSAWLLGVLGLLATFTAIGLGRFSFTPLMPMLVAEGTGTSVAVTQGAAWMMAGYTVGALVAAPLGRRWGGRPLVRLSLLVILLALALESLPLSLAMHIVLRALCGVFGAVIMVLGPSLVLRSASASGRARVAGLTYTGIGAGTLVSGALVPLTGTVSSASLALAGLAVLAVIASLWFPVGPPQAAASGVPGGGKRSASVVAVTIAYAISGFAYIPHTALWGNFVAQELGRGVVLAGHHWMLFGIGAISGPLILSRVAQCWGVRPTLVAVMATKSLMVSLPWLSQSPLALSVSITMVGAFSPGIVALVSARLAELGIERLAARWGLATTIFAIVQAAGGWAHAALYAHFHSYLPLFPIAGASLLVAAALVAFIQGEQS</sequence>
<evidence type="ECO:0000256" key="3">
    <source>
        <dbReference type="ARBA" id="ARBA00023136"/>
    </source>
</evidence>
<feature type="transmembrane region" description="Helical" evidence="4">
    <location>
        <begin position="21"/>
        <end position="40"/>
    </location>
</feature>
<accession>A0A1N7LFQ1</accession>
<organism evidence="6 7">
    <name type="scientific">Insolitispirillum peregrinum</name>
    <dbReference type="NCBI Taxonomy" id="80876"/>
    <lineage>
        <taxon>Bacteria</taxon>
        <taxon>Pseudomonadati</taxon>
        <taxon>Pseudomonadota</taxon>
        <taxon>Alphaproteobacteria</taxon>
        <taxon>Rhodospirillales</taxon>
        <taxon>Novispirillaceae</taxon>
        <taxon>Insolitispirillum</taxon>
    </lineage>
</organism>
<dbReference type="InterPro" id="IPR036259">
    <property type="entry name" value="MFS_trans_sf"/>
</dbReference>
<dbReference type="InterPro" id="IPR020846">
    <property type="entry name" value="MFS_dom"/>
</dbReference>
<feature type="transmembrane region" description="Helical" evidence="4">
    <location>
        <begin position="370"/>
        <end position="391"/>
    </location>
</feature>
<dbReference type="GO" id="GO:0022857">
    <property type="term" value="F:transmembrane transporter activity"/>
    <property type="evidence" value="ECO:0007669"/>
    <property type="project" value="InterPro"/>
</dbReference>
<reference evidence="6 7" key="1">
    <citation type="submission" date="2017-01" db="EMBL/GenBank/DDBJ databases">
        <authorList>
            <person name="Mah S.A."/>
            <person name="Swanson W.J."/>
            <person name="Moy G.W."/>
            <person name="Vacquier V.D."/>
        </authorList>
    </citation>
    <scope>NUCLEOTIDE SEQUENCE [LARGE SCALE GENOMIC DNA]</scope>
    <source>
        <strain evidence="6 7">DSM 11589</strain>
    </source>
</reference>
<feature type="domain" description="Major facilitator superfamily (MFS) profile" evidence="5">
    <location>
        <begin position="24"/>
        <end position="396"/>
    </location>
</feature>
<feature type="transmembrane region" description="Helical" evidence="4">
    <location>
        <begin position="175"/>
        <end position="196"/>
    </location>
</feature>
<dbReference type="EMBL" id="FTOA01000003">
    <property type="protein sequence ID" value="SIS72624.1"/>
    <property type="molecule type" value="Genomic_DNA"/>
</dbReference>
<feature type="transmembrane region" description="Helical" evidence="4">
    <location>
        <begin position="92"/>
        <end position="111"/>
    </location>
</feature>
<dbReference type="SUPFAM" id="SSF103473">
    <property type="entry name" value="MFS general substrate transporter"/>
    <property type="match status" value="1"/>
</dbReference>
<feature type="transmembrane region" description="Helical" evidence="4">
    <location>
        <begin position="284"/>
        <end position="301"/>
    </location>
</feature>
<dbReference type="GO" id="GO:0005886">
    <property type="term" value="C:plasma membrane"/>
    <property type="evidence" value="ECO:0007669"/>
    <property type="project" value="TreeGrafter"/>
</dbReference>
<dbReference type="InterPro" id="IPR010645">
    <property type="entry name" value="MFS_4"/>
</dbReference>
<evidence type="ECO:0000313" key="6">
    <source>
        <dbReference type="EMBL" id="SIS72624.1"/>
    </source>
</evidence>
<evidence type="ECO:0000259" key="5">
    <source>
        <dbReference type="PROSITE" id="PS50850"/>
    </source>
</evidence>
<evidence type="ECO:0000313" key="7">
    <source>
        <dbReference type="Proteomes" id="UP000185678"/>
    </source>
</evidence>
<dbReference type="Pfam" id="PF06779">
    <property type="entry name" value="MFS_4"/>
    <property type="match status" value="1"/>
</dbReference>
<feature type="transmembrane region" description="Helical" evidence="4">
    <location>
        <begin position="253"/>
        <end position="272"/>
    </location>
</feature>
<keyword evidence="2 4" id="KW-1133">Transmembrane helix</keyword>
<dbReference type="PANTHER" id="PTHR23537:SF1">
    <property type="entry name" value="SUGAR TRANSPORTER"/>
    <property type="match status" value="1"/>
</dbReference>
<keyword evidence="3 4" id="KW-0472">Membrane</keyword>
<feature type="transmembrane region" description="Helical" evidence="4">
    <location>
        <begin position="307"/>
        <end position="330"/>
    </location>
</feature>
<dbReference type="Gene3D" id="1.20.1250.20">
    <property type="entry name" value="MFS general substrate transporter like domains"/>
    <property type="match status" value="2"/>
</dbReference>
<dbReference type="AlphaFoldDB" id="A0A1N7LFQ1"/>
<feature type="transmembrane region" description="Helical" evidence="4">
    <location>
        <begin position="60"/>
        <end position="80"/>
    </location>
</feature>
<keyword evidence="1 4" id="KW-0812">Transmembrane</keyword>
<dbReference type="Proteomes" id="UP000185678">
    <property type="component" value="Unassembled WGS sequence"/>
</dbReference>
<feature type="transmembrane region" description="Helical" evidence="4">
    <location>
        <begin position="117"/>
        <end position="138"/>
    </location>
</feature>